<feature type="signal peptide" evidence="1">
    <location>
        <begin position="1"/>
        <end position="21"/>
    </location>
</feature>
<dbReference type="RefSeq" id="WP_394847079.1">
    <property type="nucleotide sequence ID" value="NZ_CP089982.1"/>
</dbReference>
<protein>
    <submittedName>
        <fullName evidence="2">RlpA-like double-psi beta-barrel domain-containing protein</fullName>
    </submittedName>
</protein>
<evidence type="ECO:0000256" key="1">
    <source>
        <dbReference type="SAM" id="SignalP"/>
    </source>
</evidence>
<proteinExistence type="predicted"/>
<dbReference type="SUPFAM" id="SSF50685">
    <property type="entry name" value="Barwin-like endoglucanases"/>
    <property type="match status" value="1"/>
</dbReference>
<dbReference type="EMBL" id="CP089982">
    <property type="protein sequence ID" value="WXA96463.1"/>
    <property type="molecule type" value="Genomic_DNA"/>
</dbReference>
<reference evidence="2 3" key="1">
    <citation type="submission" date="2021-12" db="EMBL/GenBank/DDBJ databases">
        <title>Discovery of the Pendulisporaceae a myxobacterial family with distinct sporulation behavior and unique specialized metabolism.</title>
        <authorList>
            <person name="Garcia R."/>
            <person name="Popoff A."/>
            <person name="Bader C.D."/>
            <person name="Loehr J."/>
            <person name="Walesch S."/>
            <person name="Walt C."/>
            <person name="Boldt J."/>
            <person name="Bunk B."/>
            <person name="Haeckl F.J.F.P.J."/>
            <person name="Gunesch A.P."/>
            <person name="Birkelbach J."/>
            <person name="Nuebel U."/>
            <person name="Pietschmann T."/>
            <person name="Bach T."/>
            <person name="Mueller R."/>
        </authorList>
    </citation>
    <scope>NUCLEOTIDE SEQUENCE [LARGE SCALE GENOMIC DNA]</scope>
    <source>
        <strain evidence="2 3">MSr12523</strain>
    </source>
</reference>
<gene>
    <name evidence="2" type="ORF">LZC95_06370</name>
</gene>
<dbReference type="Proteomes" id="UP001379533">
    <property type="component" value="Chromosome"/>
</dbReference>
<dbReference type="PROSITE" id="PS51257">
    <property type="entry name" value="PROKAR_LIPOPROTEIN"/>
    <property type="match status" value="1"/>
</dbReference>
<keyword evidence="1" id="KW-0732">Signal</keyword>
<feature type="chain" id="PRO_5045820771" evidence="1">
    <location>
        <begin position="22"/>
        <end position="158"/>
    </location>
</feature>
<name>A0ABZ2KCQ3_9BACT</name>
<evidence type="ECO:0000313" key="3">
    <source>
        <dbReference type="Proteomes" id="UP001379533"/>
    </source>
</evidence>
<keyword evidence="3" id="KW-1185">Reference proteome</keyword>
<sequence length="158" mass="16613">MNTYGKVAFATVLWAMLGGCAANNGDTDTESQPNEGENQAAVSAAAAVTKTLYYEGACWWLKCANGNNATGACGYGCSDSQPRFARDYASRASCGTVVKVTANGKSVNAKVWDQSCCSRFEGTDGMLDALAIPHGDGTCTSKGHFTYGYGQKSATFYF</sequence>
<organism evidence="2 3">
    <name type="scientific">Pendulispora brunnea</name>
    <dbReference type="NCBI Taxonomy" id="2905690"/>
    <lineage>
        <taxon>Bacteria</taxon>
        <taxon>Pseudomonadati</taxon>
        <taxon>Myxococcota</taxon>
        <taxon>Myxococcia</taxon>
        <taxon>Myxococcales</taxon>
        <taxon>Sorangiineae</taxon>
        <taxon>Pendulisporaceae</taxon>
        <taxon>Pendulispora</taxon>
    </lineage>
</organism>
<dbReference type="InterPro" id="IPR036908">
    <property type="entry name" value="RlpA-like_sf"/>
</dbReference>
<evidence type="ECO:0000313" key="2">
    <source>
        <dbReference type="EMBL" id="WXA96463.1"/>
    </source>
</evidence>
<accession>A0ABZ2KCQ3</accession>